<dbReference type="InParanoid" id="A0A177CD92"/>
<feature type="transmembrane region" description="Helical" evidence="2">
    <location>
        <begin position="73"/>
        <end position="93"/>
    </location>
</feature>
<dbReference type="Proteomes" id="UP000077069">
    <property type="component" value="Unassembled WGS sequence"/>
</dbReference>
<dbReference type="OrthoDB" id="5358884at2759"/>
<dbReference type="RefSeq" id="XP_018035112.1">
    <property type="nucleotide sequence ID" value="XM_018184966.1"/>
</dbReference>
<feature type="region of interest" description="Disordered" evidence="1">
    <location>
        <begin position="124"/>
        <end position="144"/>
    </location>
</feature>
<dbReference type="GeneID" id="28768452"/>
<dbReference type="AlphaFoldDB" id="A0A177CD92"/>
<keyword evidence="2" id="KW-1133">Transmembrane helix</keyword>
<proteinExistence type="predicted"/>
<keyword evidence="4" id="KW-1185">Reference proteome</keyword>
<dbReference type="EMBL" id="KV441553">
    <property type="protein sequence ID" value="OAG04747.1"/>
    <property type="molecule type" value="Genomic_DNA"/>
</dbReference>
<evidence type="ECO:0000313" key="3">
    <source>
        <dbReference type="EMBL" id="OAG04747.1"/>
    </source>
</evidence>
<sequence>MSNLPEVALPTTGLEVDHSASAPPAGVNYVAPHYYGEQQQRLPSKGEYAPVGSEDRSVPKDSATVCGVRRSTFWLTVILAIVVVAAAVGGGVGGSMAVSNARSDAQSGSSGSARETVTVTATVCSTSAPEPTSTSVSEDDPPYVPKEAWRVNSINGSCPTPVMQNTHVDNRPDDKYNCREGRDFGGFDIMWFTSYTLQACIDACSNYNVANKTQTPCKGVALALDLRQQYYVNGGANCWLKSEANEAGSSEKKTNTFAWLENQ</sequence>
<evidence type="ECO:0008006" key="5">
    <source>
        <dbReference type="Google" id="ProtNLM"/>
    </source>
</evidence>
<accession>A0A177CD92</accession>
<name>A0A177CD92_9PLEO</name>
<protein>
    <recommendedName>
        <fullName evidence="5">Apple domain-containing protein</fullName>
    </recommendedName>
</protein>
<organism evidence="3 4">
    <name type="scientific">Paraphaeosphaeria sporulosa</name>
    <dbReference type="NCBI Taxonomy" id="1460663"/>
    <lineage>
        <taxon>Eukaryota</taxon>
        <taxon>Fungi</taxon>
        <taxon>Dikarya</taxon>
        <taxon>Ascomycota</taxon>
        <taxon>Pezizomycotina</taxon>
        <taxon>Dothideomycetes</taxon>
        <taxon>Pleosporomycetidae</taxon>
        <taxon>Pleosporales</taxon>
        <taxon>Massarineae</taxon>
        <taxon>Didymosphaeriaceae</taxon>
        <taxon>Paraphaeosphaeria</taxon>
    </lineage>
</organism>
<feature type="region of interest" description="Disordered" evidence="1">
    <location>
        <begin position="39"/>
        <end position="60"/>
    </location>
</feature>
<gene>
    <name evidence="3" type="ORF">CC84DRAFT_1260069</name>
</gene>
<evidence type="ECO:0000313" key="4">
    <source>
        <dbReference type="Proteomes" id="UP000077069"/>
    </source>
</evidence>
<keyword evidence="2" id="KW-0812">Transmembrane</keyword>
<reference evidence="3 4" key="1">
    <citation type="submission" date="2016-05" db="EMBL/GenBank/DDBJ databases">
        <title>Comparative analysis of secretome profiles of manganese(II)-oxidizing ascomycete fungi.</title>
        <authorList>
            <consortium name="DOE Joint Genome Institute"/>
            <person name="Zeiner C.A."/>
            <person name="Purvine S.O."/>
            <person name="Zink E.M."/>
            <person name="Wu S."/>
            <person name="Pasa-Tolic L."/>
            <person name="Chaput D.L."/>
            <person name="Haridas S."/>
            <person name="Grigoriev I.V."/>
            <person name="Santelli C.M."/>
            <person name="Hansel C.M."/>
        </authorList>
    </citation>
    <scope>NUCLEOTIDE SEQUENCE [LARGE SCALE GENOMIC DNA]</scope>
    <source>
        <strain evidence="3 4">AP3s5-JAC2a</strain>
    </source>
</reference>
<dbReference type="STRING" id="1460663.A0A177CD92"/>
<keyword evidence="2" id="KW-0472">Membrane</keyword>
<feature type="region of interest" description="Disordered" evidence="1">
    <location>
        <begin position="1"/>
        <end position="22"/>
    </location>
</feature>
<evidence type="ECO:0000256" key="2">
    <source>
        <dbReference type="SAM" id="Phobius"/>
    </source>
</evidence>
<evidence type="ECO:0000256" key="1">
    <source>
        <dbReference type="SAM" id="MobiDB-lite"/>
    </source>
</evidence>